<feature type="region of interest" description="Disordered" evidence="1">
    <location>
        <begin position="1"/>
        <end position="21"/>
    </location>
</feature>
<organism evidence="2 3">
    <name type="scientific">Streptomyces niveiscabiei</name>
    <dbReference type="NCBI Taxonomy" id="164115"/>
    <lineage>
        <taxon>Bacteria</taxon>
        <taxon>Bacillati</taxon>
        <taxon>Actinomycetota</taxon>
        <taxon>Actinomycetes</taxon>
        <taxon>Kitasatosporales</taxon>
        <taxon>Streptomycetaceae</taxon>
        <taxon>Streptomyces</taxon>
    </lineage>
</organism>
<reference evidence="2 3" key="1">
    <citation type="submission" date="2024-12" db="EMBL/GenBank/DDBJ databases">
        <title>Forecasting of Potato common scab and diversities of Pathogenic streptomyces spp. in china.</title>
        <authorList>
            <person name="Handique U."/>
            <person name="Wu J."/>
        </authorList>
    </citation>
    <scope>NUCLEOTIDE SEQUENCE [LARGE SCALE GENOMIC DNA]</scope>
    <source>
        <strain evidence="2 3">ZRIMU1530</strain>
    </source>
</reference>
<comment type="caution">
    <text evidence="2">The sequence shown here is derived from an EMBL/GenBank/DDBJ whole genome shotgun (WGS) entry which is preliminary data.</text>
</comment>
<evidence type="ECO:0000256" key="1">
    <source>
        <dbReference type="SAM" id="MobiDB-lite"/>
    </source>
</evidence>
<feature type="compositionally biased region" description="Basic residues" evidence="1">
    <location>
        <begin position="1"/>
        <end position="11"/>
    </location>
</feature>
<sequence>MSPTRRTRHRPGGAGEFGEERNGGVVAFGRLASGGYGCDIRAAPTPPRHQDAVPLHVGGRELAPLGQFAPKPDAGGRTRTNVSRVTARQAYVGKPPGGRFVSR</sequence>
<dbReference type="Proteomes" id="UP001631957">
    <property type="component" value="Unassembled WGS sequence"/>
</dbReference>
<gene>
    <name evidence="2" type="ORF">ACKI18_31615</name>
</gene>
<evidence type="ECO:0000313" key="2">
    <source>
        <dbReference type="EMBL" id="MFM9613225.1"/>
    </source>
</evidence>
<protein>
    <submittedName>
        <fullName evidence="2">Uncharacterized protein</fullName>
    </submittedName>
</protein>
<dbReference type="RefSeq" id="WP_409123090.1">
    <property type="nucleotide sequence ID" value="NZ_JBJVNI010000019.1"/>
</dbReference>
<keyword evidence="3" id="KW-1185">Reference proteome</keyword>
<accession>A0ABW9HYP7</accession>
<evidence type="ECO:0000313" key="3">
    <source>
        <dbReference type="Proteomes" id="UP001631957"/>
    </source>
</evidence>
<name>A0ABW9HYP7_9ACTN</name>
<dbReference type="EMBL" id="JBJVNI010000019">
    <property type="protein sequence ID" value="MFM9613225.1"/>
    <property type="molecule type" value="Genomic_DNA"/>
</dbReference>
<proteinExistence type="predicted"/>